<dbReference type="Proteomes" id="UP000006352">
    <property type="component" value="Unassembled WGS sequence"/>
</dbReference>
<dbReference type="OrthoDB" id="3005567at2759"/>
<dbReference type="InterPro" id="IPR032675">
    <property type="entry name" value="LRR_dom_sf"/>
</dbReference>
<dbReference type="HOGENOM" id="CLU_046749_0_0_1"/>
<protein>
    <recommendedName>
        <fullName evidence="1">F-box domain-containing protein</fullName>
    </recommendedName>
</protein>
<dbReference type="SUPFAM" id="SSF52047">
    <property type="entry name" value="RNI-like"/>
    <property type="match status" value="1"/>
</dbReference>
<gene>
    <name evidence="2" type="ORF">FIBRA_03910</name>
</gene>
<dbReference type="InParanoid" id="J4GNR3"/>
<reference evidence="2 3" key="1">
    <citation type="journal article" date="2012" name="Appl. Environ. Microbiol.">
        <title>Short-read sequencing for genomic analysis of the brown rot fungus Fibroporia radiculosa.</title>
        <authorList>
            <person name="Tang J.D."/>
            <person name="Perkins A.D."/>
            <person name="Sonstegard T.S."/>
            <person name="Schroeder S.G."/>
            <person name="Burgess S.C."/>
            <person name="Diehl S.V."/>
        </authorList>
    </citation>
    <scope>NUCLEOTIDE SEQUENCE [LARGE SCALE GENOMIC DNA]</scope>
    <source>
        <strain evidence="2 3">TFFH 294</strain>
    </source>
</reference>
<dbReference type="RefSeq" id="XP_012181123.1">
    <property type="nucleotide sequence ID" value="XM_012325733.1"/>
</dbReference>
<dbReference type="EMBL" id="HE797051">
    <property type="protein sequence ID" value="CCM01840.1"/>
    <property type="molecule type" value="Genomic_DNA"/>
</dbReference>
<dbReference type="GeneID" id="24096751"/>
<dbReference type="SUPFAM" id="SSF81383">
    <property type="entry name" value="F-box domain"/>
    <property type="match status" value="1"/>
</dbReference>
<dbReference type="InterPro" id="IPR001810">
    <property type="entry name" value="F-box_dom"/>
</dbReference>
<evidence type="ECO:0000313" key="3">
    <source>
        <dbReference type="Proteomes" id="UP000006352"/>
    </source>
</evidence>
<dbReference type="Pfam" id="PF00646">
    <property type="entry name" value="F-box"/>
    <property type="match status" value="1"/>
</dbReference>
<dbReference type="CDD" id="cd09917">
    <property type="entry name" value="F-box_SF"/>
    <property type="match status" value="1"/>
</dbReference>
<evidence type="ECO:0000259" key="1">
    <source>
        <dbReference type="Pfam" id="PF00646"/>
    </source>
</evidence>
<feature type="domain" description="F-box" evidence="1">
    <location>
        <begin position="6"/>
        <end position="34"/>
    </location>
</feature>
<proteinExistence type="predicted"/>
<dbReference type="AlphaFoldDB" id="J4GNR3"/>
<organism evidence="2 3">
    <name type="scientific">Fibroporia radiculosa</name>
    <dbReference type="NCBI Taxonomy" id="599839"/>
    <lineage>
        <taxon>Eukaryota</taxon>
        <taxon>Fungi</taxon>
        <taxon>Dikarya</taxon>
        <taxon>Basidiomycota</taxon>
        <taxon>Agaricomycotina</taxon>
        <taxon>Agaricomycetes</taxon>
        <taxon>Polyporales</taxon>
        <taxon>Fibroporiaceae</taxon>
        <taxon>Fibroporia</taxon>
    </lineage>
</organism>
<accession>J4GNR3</accession>
<keyword evidence="3" id="KW-1185">Reference proteome</keyword>
<dbReference type="STRING" id="599839.J4GNR3"/>
<dbReference type="Gene3D" id="3.80.10.10">
    <property type="entry name" value="Ribonuclease Inhibitor"/>
    <property type="match status" value="1"/>
</dbReference>
<sequence>MVSADNLNLDCLELIFAHLSVNDLVSVSLVSRSFLAGVIPRLYRTLLIRLNQTKRYPAIISPFATVLAHPNLARHVRHIDIRTVPAVKSTPRPDFLRDCSLTIALCLNLVSFTCTPNVLPSFLLDLQRKESLQHLRVNATLTPDQAHQLAQIRNLNSITLDTATPHTVDVLSRWSANLTATLTTLTLFAIQDLSECILESTLANLPKLTGLHVVNCMKIDHNIVLRLVSYTPRLESLSFTSWETTRPTPLLPVSASLRLLKHLSVDTRCELSPNATPSLWNAIIQLTRAWSCSLKSITLKLSDKVLIGDLFIKELLDTHGATLTHMALLNCALSLVSVRSICTRCVDLERFAINIPVKDLYSFADALAASKSLHTLSDIGDTHHSVHGQRIFVSKPDIYTIMEAVPKLQRIITDGRVWTAIRWPSKVSMNDQIKLHLERKKSPPNHWFMPPAGCNT</sequence>
<evidence type="ECO:0000313" key="2">
    <source>
        <dbReference type="EMBL" id="CCM01840.1"/>
    </source>
</evidence>
<dbReference type="InterPro" id="IPR036047">
    <property type="entry name" value="F-box-like_dom_sf"/>
</dbReference>
<name>J4GNR3_9APHY</name>